<gene>
    <name evidence="1" type="ORF">AVEN_245102_1</name>
</gene>
<evidence type="ECO:0000313" key="1">
    <source>
        <dbReference type="EMBL" id="GBN97961.1"/>
    </source>
</evidence>
<sequence length="75" mass="8769">MIIMKCKGRLIGLFRFFLKYVMSSRDDHRAAELKAGLFDLSFLYGLKNGPKRDVIDFCMKMDLIAKEYVRPVCDE</sequence>
<name>A0A4Y2TCI4_ARAVE</name>
<evidence type="ECO:0000313" key="2">
    <source>
        <dbReference type="Proteomes" id="UP000499080"/>
    </source>
</evidence>
<comment type="caution">
    <text evidence="1">The sequence shown here is derived from an EMBL/GenBank/DDBJ whole genome shotgun (WGS) entry which is preliminary data.</text>
</comment>
<organism evidence="1 2">
    <name type="scientific">Araneus ventricosus</name>
    <name type="common">Orbweaver spider</name>
    <name type="synonym">Epeira ventricosa</name>
    <dbReference type="NCBI Taxonomy" id="182803"/>
    <lineage>
        <taxon>Eukaryota</taxon>
        <taxon>Metazoa</taxon>
        <taxon>Ecdysozoa</taxon>
        <taxon>Arthropoda</taxon>
        <taxon>Chelicerata</taxon>
        <taxon>Arachnida</taxon>
        <taxon>Araneae</taxon>
        <taxon>Araneomorphae</taxon>
        <taxon>Entelegynae</taxon>
        <taxon>Araneoidea</taxon>
        <taxon>Araneidae</taxon>
        <taxon>Araneus</taxon>
    </lineage>
</organism>
<proteinExistence type="predicted"/>
<protein>
    <submittedName>
        <fullName evidence="1">Uncharacterized protein</fullName>
    </submittedName>
</protein>
<dbReference type="EMBL" id="BGPR01027448">
    <property type="protein sequence ID" value="GBN97961.1"/>
    <property type="molecule type" value="Genomic_DNA"/>
</dbReference>
<dbReference type="AlphaFoldDB" id="A0A4Y2TCI4"/>
<keyword evidence="2" id="KW-1185">Reference proteome</keyword>
<accession>A0A4Y2TCI4</accession>
<reference evidence="1 2" key="1">
    <citation type="journal article" date="2019" name="Sci. Rep.">
        <title>Orb-weaving spider Araneus ventricosus genome elucidates the spidroin gene catalogue.</title>
        <authorList>
            <person name="Kono N."/>
            <person name="Nakamura H."/>
            <person name="Ohtoshi R."/>
            <person name="Moran D.A.P."/>
            <person name="Shinohara A."/>
            <person name="Yoshida Y."/>
            <person name="Fujiwara M."/>
            <person name="Mori M."/>
            <person name="Tomita M."/>
            <person name="Arakawa K."/>
        </authorList>
    </citation>
    <scope>NUCLEOTIDE SEQUENCE [LARGE SCALE GENOMIC DNA]</scope>
</reference>
<dbReference type="Proteomes" id="UP000499080">
    <property type="component" value="Unassembled WGS sequence"/>
</dbReference>